<name>A0ABP9RZT4_9GAMM</name>
<gene>
    <name evidence="5" type="ORF">GCM10025772_12460</name>
</gene>
<keyword evidence="3" id="KW-0804">Transcription</keyword>
<evidence type="ECO:0000256" key="2">
    <source>
        <dbReference type="ARBA" id="ARBA00023125"/>
    </source>
</evidence>
<dbReference type="Proteomes" id="UP001501600">
    <property type="component" value="Unassembled WGS sequence"/>
</dbReference>
<accession>A0ABP9RZT4</accession>
<dbReference type="PRINTS" id="PR00598">
    <property type="entry name" value="HTHMARR"/>
</dbReference>
<evidence type="ECO:0000256" key="3">
    <source>
        <dbReference type="ARBA" id="ARBA00023163"/>
    </source>
</evidence>
<evidence type="ECO:0000256" key="1">
    <source>
        <dbReference type="ARBA" id="ARBA00023015"/>
    </source>
</evidence>
<feature type="domain" description="HTH marR-type" evidence="4">
    <location>
        <begin position="4"/>
        <end position="136"/>
    </location>
</feature>
<dbReference type="SUPFAM" id="SSF46785">
    <property type="entry name" value="Winged helix' DNA-binding domain"/>
    <property type="match status" value="1"/>
</dbReference>
<dbReference type="InterPro" id="IPR036388">
    <property type="entry name" value="WH-like_DNA-bd_sf"/>
</dbReference>
<dbReference type="PANTHER" id="PTHR42756">
    <property type="entry name" value="TRANSCRIPTIONAL REGULATOR, MARR"/>
    <property type="match status" value="1"/>
</dbReference>
<proteinExistence type="predicted"/>
<evidence type="ECO:0000313" key="6">
    <source>
        <dbReference type="Proteomes" id="UP001501600"/>
    </source>
</evidence>
<dbReference type="InterPro" id="IPR023187">
    <property type="entry name" value="Tscrpt_reg_MarR-type_CS"/>
</dbReference>
<sequence>MEKHEQLLISLRKVIRAIDLYSRKLSKDAGLTGPQLLVMKQIAQLDGAIARQVASAVNLSPATVTSIIDRLESRGLVQRVRDTADKRRVQLFLSDEGKALLDSAPQPLQEHFIQRYQTLEPWEQTLLLSSVERIASMMDAEELDAAPVLTVGQIQESSTH</sequence>
<keyword evidence="1" id="KW-0805">Transcription regulation</keyword>
<dbReference type="RefSeq" id="WP_345316179.1">
    <property type="nucleotide sequence ID" value="NZ_BAABLF010000006.1"/>
</dbReference>
<protein>
    <submittedName>
        <fullName evidence="5">MarR family transcriptional regulator</fullName>
    </submittedName>
</protein>
<organism evidence="5 6">
    <name type="scientific">Ferrimonas gelatinilytica</name>
    <dbReference type="NCBI Taxonomy" id="1255257"/>
    <lineage>
        <taxon>Bacteria</taxon>
        <taxon>Pseudomonadati</taxon>
        <taxon>Pseudomonadota</taxon>
        <taxon>Gammaproteobacteria</taxon>
        <taxon>Alteromonadales</taxon>
        <taxon>Ferrimonadaceae</taxon>
        <taxon>Ferrimonas</taxon>
    </lineage>
</organism>
<dbReference type="InterPro" id="IPR000835">
    <property type="entry name" value="HTH_MarR-typ"/>
</dbReference>
<keyword evidence="2" id="KW-0238">DNA-binding</keyword>
<dbReference type="EMBL" id="BAABLF010000006">
    <property type="protein sequence ID" value="GAA5189629.1"/>
    <property type="molecule type" value="Genomic_DNA"/>
</dbReference>
<reference evidence="6" key="1">
    <citation type="journal article" date="2019" name="Int. J. Syst. Evol. Microbiol.">
        <title>The Global Catalogue of Microorganisms (GCM) 10K type strain sequencing project: providing services to taxonomists for standard genome sequencing and annotation.</title>
        <authorList>
            <consortium name="The Broad Institute Genomics Platform"/>
            <consortium name="The Broad Institute Genome Sequencing Center for Infectious Disease"/>
            <person name="Wu L."/>
            <person name="Ma J."/>
        </authorList>
    </citation>
    <scope>NUCLEOTIDE SEQUENCE [LARGE SCALE GENOMIC DNA]</scope>
    <source>
        <strain evidence="6">JCM 18720</strain>
    </source>
</reference>
<evidence type="ECO:0000313" key="5">
    <source>
        <dbReference type="EMBL" id="GAA5189629.1"/>
    </source>
</evidence>
<dbReference type="InterPro" id="IPR036390">
    <property type="entry name" value="WH_DNA-bd_sf"/>
</dbReference>
<dbReference type="Pfam" id="PF01047">
    <property type="entry name" value="MarR"/>
    <property type="match status" value="1"/>
</dbReference>
<dbReference type="PANTHER" id="PTHR42756:SF1">
    <property type="entry name" value="TRANSCRIPTIONAL REPRESSOR OF EMRAB OPERON"/>
    <property type="match status" value="1"/>
</dbReference>
<dbReference type="PROSITE" id="PS01117">
    <property type="entry name" value="HTH_MARR_1"/>
    <property type="match status" value="1"/>
</dbReference>
<dbReference type="SMART" id="SM00347">
    <property type="entry name" value="HTH_MARR"/>
    <property type="match status" value="1"/>
</dbReference>
<dbReference type="Gene3D" id="1.10.10.10">
    <property type="entry name" value="Winged helix-like DNA-binding domain superfamily/Winged helix DNA-binding domain"/>
    <property type="match status" value="1"/>
</dbReference>
<keyword evidence="6" id="KW-1185">Reference proteome</keyword>
<comment type="caution">
    <text evidence="5">The sequence shown here is derived from an EMBL/GenBank/DDBJ whole genome shotgun (WGS) entry which is preliminary data.</text>
</comment>
<dbReference type="PROSITE" id="PS50995">
    <property type="entry name" value="HTH_MARR_2"/>
    <property type="match status" value="1"/>
</dbReference>
<evidence type="ECO:0000259" key="4">
    <source>
        <dbReference type="PROSITE" id="PS50995"/>
    </source>
</evidence>